<proteinExistence type="predicted"/>
<protein>
    <submittedName>
        <fullName evidence="1">Uncharacterized protein</fullName>
    </submittedName>
</protein>
<dbReference type="SUPFAM" id="SSF51735">
    <property type="entry name" value="NAD(P)-binding Rossmann-fold domains"/>
    <property type="match status" value="1"/>
</dbReference>
<dbReference type="STRING" id="1141098.A0A1Y2E041"/>
<comment type="caution">
    <text evidence="1">The sequence shown here is derived from an EMBL/GenBank/DDBJ whole genome shotgun (WGS) entry which is preliminary data.</text>
</comment>
<dbReference type="EMBL" id="MCFJ01000006">
    <property type="protein sequence ID" value="ORY64849.1"/>
    <property type="molecule type" value="Genomic_DNA"/>
</dbReference>
<dbReference type="Proteomes" id="UP000193689">
    <property type="component" value="Unassembled WGS sequence"/>
</dbReference>
<dbReference type="InParanoid" id="A0A1Y2E041"/>
<dbReference type="RefSeq" id="XP_040716002.1">
    <property type="nucleotide sequence ID" value="XM_040860080.1"/>
</dbReference>
<dbReference type="GeneID" id="63776292"/>
<dbReference type="InterPro" id="IPR036291">
    <property type="entry name" value="NAD(P)-bd_dom_sf"/>
</dbReference>
<name>A0A1Y2E041_9PEZI</name>
<sequence length="165" mass="17816">MTINSKVVRTLTSCRPTPSIIRPLRADWATVNKPDQVHPHVRAFQTIPSRCSKSANPDVSEWETVAHSAEPPQQTNEDAGRKRFADFDLAGKTFIMTGGARGLGLALAEALVEAGGKGKLCAYPSLSRDSFPRLIKFSILSGPGPDQGDAWEQARARAVSEWGGC</sequence>
<organism evidence="1 2">
    <name type="scientific">Pseudomassariella vexata</name>
    <dbReference type="NCBI Taxonomy" id="1141098"/>
    <lineage>
        <taxon>Eukaryota</taxon>
        <taxon>Fungi</taxon>
        <taxon>Dikarya</taxon>
        <taxon>Ascomycota</taxon>
        <taxon>Pezizomycotina</taxon>
        <taxon>Sordariomycetes</taxon>
        <taxon>Xylariomycetidae</taxon>
        <taxon>Amphisphaeriales</taxon>
        <taxon>Pseudomassariaceae</taxon>
        <taxon>Pseudomassariella</taxon>
    </lineage>
</organism>
<dbReference type="AlphaFoldDB" id="A0A1Y2E041"/>
<accession>A0A1Y2E041</accession>
<dbReference type="Gene3D" id="3.40.50.720">
    <property type="entry name" value="NAD(P)-binding Rossmann-like Domain"/>
    <property type="match status" value="1"/>
</dbReference>
<reference evidence="1 2" key="1">
    <citation type="submission" date="2016-07" db="EMBL/GenBank/DDBJ databases">
        <title>Pervasive Adenine N6-methylation of Active Genes in Fungi.</title>
        <authorList>
            <consortium name="DOE Joint Genome Institute"/>
            <person name="Mondo S.J."/>
            <person name="Dannebaum R.O."/>
            <person name="Kuo R.C."/>
            <person name="Labutti K."/>
            <person name="Haridas S."/>
            <person name="Kuo A."/>
            <person name="Salamov A."/>
            <person name="Ahrendt S.R."/>
            <person name="Lipzen A."/>
            <person name="Sullivan W."/>
            <person name="Andreopoulos W.B."/>
            <person name="Clum A."/>
            <person name="Lindquist E."/>
            <person name="Daum C."/>
            <person name="Ramamoorthy G.K."/>
            <person name="Gryganskyi A."/>
            <person name="Culley D."/>
            <person name="Magnuson J.K."/>
            <person name="James T.Y."/>
            <person name="O'Malley M.A."/>
            <person name="Stajich J.E."/>
            <person name="Spatafora J.W."/>
            <person name="Visel A."/>
            <person name="Grigoriev I.V."/>
        </authorList>
    </citation>
    <scope>NUCLEOTIDE SEQUENCE [LARGE SCALE GENOMIC DNA]</scope>
    <source>
        <strain evidence="1 2">CBS 129021</strain>
    </source>
</reference>
<evidence type="ECO:0000313" key="2">
    <source>
        <dbReference type="Proteomes" id="UP000193689"/>
    </source>
</evidence>
<evidence type="ECO:0000313" key="1">
    <source>
        <dbReference type="EMBL" id="ORY64849.1"/>
    </source>
</evidence>
<keyword evidence="2" id="KW-1185">Reference proteome</keyword>
<gene>
    <name evidence="1" type="ORF">BCR38DRAFT_431124</name>
</gene>